<dbReference type="InterPro" id="IPR054610">
    <property type="entry name" value="NNH"/>
</dbReference>
<reference evidence="3" key="1">
    <citation type="journal article" date="2014" name="Int. J. Syst. Evol. Microbiol.">
        <title>Complete genome sequence of Corynebacterium casei LMG S-19264T (=DSM 44701T), isolated from a smear-ripened cheese.</title>
        <authorList>
            <consortium name="US DOE Joint Genome Institute (JGI-PGF)"/>
            <person name="Walter F."/>
            <person name="Albersmeier A."/>
            <person name="Kalinowski J."/>
            <person name="Ruckert C."/>
        </authorList>
    </citation>
    <scope>NUCLEOTIDE SEQUENCE</scope>
    <source>
        <strain evidence="3">JCM 5069</strain>
    </source>
</reference>
<proteinExistence type="predicted"/>
<evidence type="ECO:0000256" key="1">
    <source>
        <dbReference type="SAM" id="MobiDB-lite"/>
    </source>
</evidence>
<dbReference type="Pfam" id="PF05729">
    <property type="entry name" value="NACHT"/>
    <property type="match status" value="1"/>
</dbReference>
<dbReference type="Gene3D" id="3.40.50.300">
    <property type="entry name" value="P-loop containing nucleotide triphosphate hydrolases"/>
    <property type="match status" value="1"/>
</dbReference>
<dbReference type="AlphaFoldDB" id="A0A919GR94"/>
<feature type="domain" description="NACHT" evidence="2">
    <location>
        <begin position="355"/>
        <end position="483"/>
    </location>
</feature>
<feature type="compositionally biased region" description="Basic and acidic residues" evidence="1">
    <location>
        <begin position="158"/>
        <end position="172"/>
    </location>
</feature>
<gene>
    <name evidence="3" type="ORF">GCM10018793_68860</name>
</gene>
<evidence type="ECO:0000259" key="2">
    <source>
        <dbReference type="PROSITE" id="PS50837"/>
    </source>
</evidence>
<sequence length="1212" mass="133333">MPVETIATAAGLLGKVVAKPLGDAALRKEAVLRILKTLRLDPHTPPGDFDSLYALTLIEYCTGRPAPVLAFFRDTHIQEAFRRSFADDDWSRLAREAREALQRNRETGEFGHPDHGFLSHVDGFTTAFQHLVDRSRAPHETRLEQKVDALLEQVSRTRDEEEMHRVRTEPGRAELSPAGRLTGDVRDWFAVVGYEIRRTWREPDGSMALLVDVPQRKPGRFDRTVVLCVDGELAPHHMRLLDRLTEREQAAEGWGLARLRVSAAARRRADDSGDRLFCYSFDELIDMEADFEPYVTWIEEEVRRLGIDTRYIPLSCRKEEIDPATGQAIDTSLYDWRDGGLDDYVAGWLQEPAKHHLSLLGEFGMGKSWFALHLAGEMARGWRDAKRRGVPRPRIPLVIPLRDYAKQTSVQALLSDFFFNKHKINLRSYDVFRVLNRMGRLLLVFDGFDEMAARTDRNTVVANFWELAHAVEPGAKVLLSSRTEHFRDAQEARTLFSGKASASASQAVVPGEGPTFEIIELVRFDDEQIERMLGHVLGRDKVRVVMGHPDVRELMGRPVMSELVIDALPEIEGGAEVDLARIYLYAIQRKMDRDVKAERTFTSRADKLFFLCEVAWEMLSSNRLTLNYRDFPDRLRSCFGAAVESSKDLDFWEQDMRGQGMLVRNAEGDYGPSHKSLLEFLVAYKFAAELGLLDGDFLHMIPGAGDRAGAESTWSGYFAARGADGSLPALGRLVAEPVETLGGTFGALELNETVYQFLAAMAREFGDHRARLLETASATAGRPEAAVAGLAGNCLNLVVAAGGDLAGARLAGVDLGGFEPGFFRPYVSLGNADLRGSGLTRARLRDTDLAGADLTGAALPREDLLRDTRFGEWLMHPSGAVVVQTRGAVLHWPDGDVSARPRTIPLTGTPPDAYQGPCIDLRDTATWWYWDGSGGHVVEAATGRLVGETAAVPGRPFLWQGRIVLADWNLATETLQLYDEDTGEMLAGFSSDFSSELGPDWAHRSAYYLASVWGACIMSVEDSAVRFRVCTGDTGAPWQTRAEMTVPGGAGIRSSRFYGGDSLLVSVDGRFVAAVDSCADQDALLVPEGLAVPGVDAEEVVDFCFRAATGMAVLASEKSLVSWDLAAGATTPTWQVPAPVSGVDSLLASVDGSRLGVLTRMGEFLVHDFRSGEVLSRTMLTTRFNGTRISRDSGLTDAELDAISRAGGAAVG</sequence>
<dbReference type="Gene3D" id="2.160.20.80">
    <property type="entry name" value="E3 ubiquitin-protein ligase SopA"/>
    <property type="match status" value="1"/>
</dbReference>
<reference evidence="3" key="2">
    <citation type="submission" date="2020-09" db="EMBL/GenBank/DDBJ databases">
        <authorList>
            <person name="Sun Q."/>
            <person name="Ohkuma M."/>
        </authorList>
    </citation>
    <scope>NUCLEOTIDE SEQUENCE</scope>
    <source>
        <strain evidence="3">JCM 5069</strain>
    </source>
</reference>
<dbReference type="InterPro" id="IPR027417">
    <property type="entry name" value="P-loop_NTPase"/>
</dbReference>
<dbReference type="InterPro" id="IPR011047">
    <property type="entry name" value="Quinoprotein_ADH-like_sf"/>
</dbReference>
<dbReference type="Pfam" id="PF22722">
    <property type="entry name" value="NA-iREase1"/>
    <property type="match status" value="1"/>
</dbReference>
<evidence type="ECO:0000313" key="4">
    <source>
        <dbReference type="Proteomes" id="UP000603708"/>
    </source>
</evidence>
<dbReference type="InterPro" id="IPR007111">
    <property type="entry name" value="NACHT_NTPase"/>
</dbReference>
<dbReference type="InterPro" id="IPR054557">
    <property type="entry name" value="NA-iREase1_dom"/>
</dbReference>
<evidence type="ECO:0000313" key="3">
    <source>
        <dbReference type="EMBL" id="GHH88606.1"/>
    </source>
</evidence>
<dbReference type="Proteomes" id="UP000603708">
    <property type="component" value="Unassembled WGS sequence"/>
</dbReference>
<dbReference type="SUPFAM" id="SSF52540">
    <property type="entry name" value="P-loop containing nucleoside triphosphate hydrolases"/>
    <property type="match status" value="1"/>
</dbReference>
<dbReference type="EMBL" id="BNCD01000039">
    <property type="protein sequence ID" value="GHH88606.1"/>
    <property type="molecule type" value="Genomic_DNA"/>
</dbReference>
<dbReference type="Pfam" id="PF22736">
    <property type="entry name" value="NNH5"/>
    <property type="match status" value="1"/>
</dbReference>
<organism evidence="3 4">
    <name type="scientific">Streptomyces sulfonofaciens</name>
    <dbReference type="NCBI Taxonomy" id="68272"/>
    <lineage>
        <taxon>Bacteria</taxon>
        <taxon>Bacillati</taxon>
        <taxon>Actinomycetota</taxon>
        <taxon>Actinomycetes</taxon>
        <taxon>Kitasatosporales</taxon>
        <taxon>Streptomycetaceae</taxon>
        <taxon>Streptomyces</taxon>
    </lineage>
</organism>
<accession>A0A919GR94</accession>
<name>A0A919GR94_9ACTN</name>
<dbReference type="InterPro" id="IPR001646">
    <property type="entry name" value="5peptide_repeat"/>
</dbReference>
<keyword evidence="4" id="KW-1185">Reference proteome</keyword>
<comment type="caution">
    <text evidence="3">The sequence shown here is derived from an EMBL/GenBank/DDBJ whole genome shotgun (WGS) entry which is preliminary data.</text>
</comment>
<feature type="region of interest" description="Disordered" evidence="1">
    <location>
        <begin position="158"/>
        <end position="177"/>
    </location>
</feature>
<dbReference type="SUPFAM" id="SSF141571">
    <property type="entry name" value="Pentapeptide repeat-like"/>
    <property type="match status" value="1"/>
</dbReference>
<dbReference type="Pfam" id="PF00805">
    <property type="entry name" value="Pentapeptide"/>
    <property type="match status" value="1"/>
</dbReference>
<dbReference type="PROSITE" id="PS50837">
    <property type="entry name" value="NACHT"/>
    <property type="match status" value="1"/>
</dbReference>
<dbReference type="SUPFAM" id="SSF50998">
    <property type="entry name" value="Quinoprotein alcohol dehydrogenase-like"/>
    <property type="match status" value="1"/>
</dbReference>
<protein>
    <recommendedName>
        <fullName evidence="2">NACHT domain-containing protein</fullName>
    </recommendedName>
</protein>